<accession>A0A9Q1APA4</accession>
<evidence type="ECO:0000313" key="1">
    <source>
        <dbReference type="EMBL" id="KAJ6778648.1"/>
    </source>
</evidence>
<reference evidence="1" key="1">
    <citation type="submission" date="2022-11" db="EMBL/GenBank/DDBJ databases">
        <authorList>
            <person name="Hyden B.L."/>
            <person name="Feng K."/>
            <person name="Yates T."/>
            <person name="Jawdy S."/>
            <person name="Smart L.B."/>
            <person name="Muchero W."/>
        </authorList>
    </citation>
    <scope>NUCLEOTIDE SEQUENCE</scope>
    <source>
        <tissue evidence="1">Shoot tip</tissue>
    </source>
</reference>
<dbReference type="EMBL" id="JAPFFM010000001">
    <property type="protein sequence ID" value="KAJ6778648.1"/>
    <property type="molecule type" value="Genomic_DNA"/>
</dbReference>
<comment type="caution">
    <text evidence="1">The sequence shown here is derived from an EMBL/GenBank/DDBJ whole genome shotgun (WGS) entry which is preliminary data.</text>
</comment>
<evidence type="ECO:0000313" key="2">
    <source>
        <dbReference type="Proteomes" id="UP001151752"/>
    </source>
</evidence>
<dbReference type="AlphaFoldDB" id="A0A9Q1APA4"/>
<reference evidence="1" key="2">
    <citation type="journal article" date="2023" name="Int. J. Mol. Sci.">
        <title>De Novo Assembly and Annotation of 11 Diverse Shrub Willow (Salix) Genomes Reveals Novel Gene Organization in Sex-Linked Regions.</title>
        <authorList>
            <person name="Hyden B."/>
            <person name="Feng K."/>
            <person name="Yates T.B."/>
            <person name="Jawdy S."/>
            <person name="Cereghino C."/>
            <person name="Smart L.B."/>
            <person name="Muchero W."/>
        </authorList>
    </citation>
    <scope>NUCLEOTIDE SEQUENCE</scope>
    <source>
        <tissue evidence="1">Shoot tip</tissue>
    </source>
</reference>
<gene>
    <name evidence="1" type="ORF">OIU74_002436</name>
</gene>
<name>A0A9Q1APA4_9ROSI</name>
<sequence length="82" mass="9063">MWLLRGGGTGRGCLRAVTVDGREKREGEGCCCGGWTGGWEERRTWVDLLGKWLTARAGRSVAAERWPWSPVGRWRGKGSDGD</sequence>
<dbReference type="Proteomes" id="UP001151752">
    <property type="component" value="Chromosome 16"/>
</dbReference>
<organism evidence="1 2">
    <name type="scientific">Salix koriyanagi</name>
    <dbReference type="NCBI Taxonomy" id="2511006"/>
    <lineage>
        <taxon>Eukaryota</taxon>
        <taxon>Viridiplantae</taxon>
        <taxon>Streptophyta</taxon>
        <taxon>Embryophyta</taxon>
        <taxon>Tracheophyta</taxon>
        <taxon>Spermatophyta</taxon>
        <taxon>Magnoliopsida</taxon>
        <taxon>eudicotyledons</taxon>
        <taxon>Gunneridae</taxon>
        <taxon>Pentapetalae</taxon>
        <taxon>rosids</taxon>
        <taxon>fabids</taxon>
        <taxon>Malpighiales</taxon>
        <taxon>Salicaceae</taxon>
        <taxon>Saliceae</taxon>
        <taxon>Salix</taxon>
    </lineage>
</organism>
<keyword evidence="2" id="KW-1185">Reference proteome</keyword>
<proteinExistence type="predicted"/>
<protein>
    <submittedName>
        <fullName evidence="1">Uncharacterized protein</fullName>
    </submittedName>
</protein>